<dbReference type="CDD" id="cd02696">
    <property type="entry name" value="MurNAc-LAA"/>
    <property type="match status" value="1"/>
</dbReference>
<dbReference type="AlphaFoldDB" id="A0A955RHK0"/>
<reference evidence="4" key="1">
    <citation type="submission" date="2020-04" db="EMBL/GenBank/DDBJ databases">
        <authorList>
            <person name="Zhang T."/>
        </authorList>
    </citation>
    <scope>NUCLEOTIDE SEQUENCE</scope>
    <source>
        <strain evidence="4">HKST-UBA10</strain>
    </source>
</reference>
<gene>
    <name evidence="4" type="ORF">KC660_00475</name>
</gene>
<evidence type="ECO:0000256" key="1">
    <source>
        <dbReference type="ARBA" id="ARBA00022801"/>
    </source>
</evidence>
<feature type="region of interest" description="Disordered" evidence="2">
    <location>
        <begin position="420"/>
        <end position="442"/>
    </location>
</feature>
<evidence type="ECO:0000259" key="3">
    <source>
        <dbReference type="SMART" id="SM00646"/>
    </source>
</evidence>
<dbReference type="Gene3D" id="3.40.630.40">
    <property type="entry name" value="Zn-dependent exopeptidases"/>
    <property type="match status" value="1"/>
</dbReference>
<organism evidence="4 5">
    <name type="scientific">Candidatus Dojkabacteria bacterium</name>
    <dbReference type="NCBI Taxonomy" id="2099670"/>
    <lineage>
        <taxon>Bacteria</taxon>
        <taxon>Candidatus Dojkabacteria</taxon>
    </lineage>
</organism>
<dbReference type="InterPro" id="IPR002508">
    <property type="entry name" value="MurNAc-LAA_cat"/>
</dbReference>
<accession>A0A955RHK0</accession>
<dbReference type="PANTHER" id="PTHR30404">
    <property type="entry name" value="N-ACETYLMURAMOYL-L-ALANINE AMIDASE"/>
    <property type="match status" value="1"/>
</dbReference>
<dbReference type="GO" id="GO:0030288">
    <property type="term" value="C:outer membrane-bounded periplasmic space"/>
    <property type="evidence" value="ECO:0007669"/>
    <property type="project" value="TreeGrafter"/>
</dbReference>
<dbReference type="InterPro" id="IPR050695">
    <property type="entry name" value="N-acetylmuramoyl_amidase_3"/>
</dbReference>
<dbReference type="GO" id="GO:0009253">
    <property type="term" value="P:peptidoglycan catabolic process"/>
    <property type="evidence" value="ECO:0007669"/>
    <property type="project" value="InterPro"/>
</dbReference>
<keyword evidence="1" id="KW-0378">Hydrolase</keyword>
<dbReference type="SUPFAM" id="SSF53187">
    <property type="entry name" value="Zn-dependent exopeptidases"/>
    <property type="match status" value="1"/>
</dbReference>
<dbReference type="EMBL" id="JAGQLG010000016">
    <property type="protein sequence ID" value="MCA9381868.1"/>
    <property type="molecule type" value="Genomic_DNA"/>
</dbReference>
<proteinExistence type="predicted"/>
<feature type="domain" description="MurNAc-LAA" evidence="3">
    <location>
        <begin position="70"/>
        <end position="178"/>
    </location>
</feature>
<protein>
    <submittedName>
        <fullName evidence="4">N-acetylmuramoyl-L-alanine amidase</fullName>
    </submittedName>
</protein>
<dbReference type="PANTHER" id="PTHR30404:SF0">
    <property type="entry name" value="N-ACETYLMURAMOYL-L-ALANINE AMIDASE AMIC"/>
    <property type="match status" value="1"/>
</dbReference>
<evidence type="ECO:0000256" key="2">
    <source>
        <dbReference type="SAM" id="MobiDB-lite"/>
    </source>
</evidence>
<dbReference type="GO" id="GO:0008745">
    <property type="term" value="F:N-acetylmuramoyl-L-alanine amidase activity"/>
    <property type="evidence" value="ECO:0007669"/>
    <property type="project" value="InterPro"/>
</dbReference>
<feature type="compositionally biased region" description="Basic and acidic residues" evidence="2">
    <location>
        <begin position="194"/>
        <end position="209"/>
    </location>
</feature>
<dbReference type="Proteomes" id="UP000782843">
    <property type="component" value="Unassembled WGS sequence"/>
</dbReference>
<feature type="compositionally biased region" description="Basic and acidic residues" evidence="2">
    <location>
        <begin position="420"/>
        <end position="437"/>
    </location>
</feature>
<feature type="region of interest" description="Disordered" evidence="2">
    <location>
        <begin position="266"/>
        <end position="286"/>
    </location>
</feature>
<feature type="region of interest" description="Disordered" evidence="2">
    <location>
        <begin position="191"/>
        <end position="210"/>
    </location>
</feature>
<evidence type="ECO:0000313" key="4">
    <source>
        <dbReference type="EMBL" id="MCA9381868.1"/>
    </source>
</evidence>
<dbReference type="Pfam" id="PF01520">
    <property type="entry name" value="Amidase_3"/>
    <property type="match status" value="1"/>
</dbReference>
<name>A0A955RHK0_9BACT</name>
<comment type="caution">
    <text evidence="4">The sequence shown here is derived from an EMBL/GenBank/DDBJ whole genome shotgun (WGS) entry which is preliminary data.</text>
</comment>
<evidence type="ECO:0000313" key="5">
    <source>
        <dbReference type="Proteomes" id="UP000782843"/>
    </source>
</evidence>
<reference evidence="4" key="2">
    <citation type="journal article" date="2021" name="Microbiome">
        <title>Successional dynamics and alternative stable states in a saline activated sludge microbial community over 9 years.</title>
        <authorList>
            <person name="Wang Y."/>
            <person name="Ye J."/>
            <person name="Ju F."/>
            <person name="Liu L."/>
            <person name="Boyd J.A."/>
            <person name="Deng Y."/>
            <person name="Parks D.H."/>
            <person name="Jiang X."/>
            <person name="Yin X."/>
            <person name="Woodcroft B.J."/>
            <person name="Tyson G.W."/>
            <person name="Hugenholtz P."/>
            <person name="Polz M.F."/>
            <person name="Zhang T."/>
        </authorList>
    </citation>
    <scope>NUCLEOTIDE SEQUENCE</scope>
    <source>
        <strain evidence="4">HKST-UBA10</strain>
    </source>
</reference>
<sequence>MHRAIISAGHTSSDKGAVQGDLEEYKLTRKIADFVIEELKKQDVITLSVPEELDLRSRIDWINNTGYSSTEDDIAIEIHVNDGGLSGIEGWYRDRGQNDSFKLTKSVVDQICTDGNYKYQGVKSEYDHELKQLAFVHFLKPTSALVEVLYIDNPDDAKVLQDDEKLKEIGISIAKGIQNYWKSLKAISAETSNEESKVEKTTEEAKQTEPEIVQTPEPMQMSEDQLPFNDSMPMNDQFDEDDDILDIGSMAAGVAVGSAINNKVQQPTQTPVTPTTPTIPSIPTTQAPQQFNQMPAVQPPIGGYTQITFEERERRRKFIEDLYLKALGRMPSFQDSTYFINNWEGEVNLTLRMLDSQDHADIMQKAIDHDAMLDQIKEKDDMISRLKIEIRDKDGIIENLNGLVIEKNSHIEKLKAEAPDNGDKKMIDGKEVEKNTNEQKFTPPKTLAEKIKDFLSDFF</sequence>
<dbReference type="SMART" id="SM00646">
    <property type="entry name" value="Ami_3"/>
    <property type="match status" value="1"/>
</dbReference>